<keyword evidence="6" id="KW-1133">Transmembrane helix</keyword>
<evidence type="ECO:0000259" key="7">
    <source>
        <dbReference type="Pfam" id="PF00021"/>
    </source>
</evidence>
<accession>A0A6J2N257</accession>
<gene>
    <name evidence="9" type="primary">LOC114511430</name>
</gene>
<dbReference type="OrthoDB" id="9538399at2759"/>
<evidence type="ECO:0000256" key="6">
    <source>
        <dbReference type="SAM" id="Phobius"/>
    </source>
</evidence>
<dbReference type="InParanoid" id="A0A6J2N257"/>
<dbReference type="GO" id="GO:0043315">
    <property type="term" value="P:positive regulation of neutrophil degranulation"/>
    <property type="evidence" value="ECO:0007669"/>
    <property type="project" value="TreeGrafter"/>
</dbReference>
<feature type="domain" description="UPAR/Ly6" evidence="7">
    <location>
        <begin position="142"/>
        <end position="217"/>
    </location>
</feature>
<evidence type="ECO:0000256" key="4">
    <source>
        <dbReference type="ARBA" id="ARBA00023136"/>
    </source>
</evidence>
<dbReference type="GO" id="GO:2001044">
    <property type="term" value="P:regulation of integrin-mediated signaling pathway"/>
    <property type="evidence" value="ECO:0007669"/>
    <property type="project" value="TreeGrafter"/>
</dbReference>
<dbReference type="AlphaFoldDB" id="A0A6J2N257"/>
<proteinExistence type="predicted"/>
<sequence length="374" mass="40821">MICQLVVQTQWEIRLTLVSVWHIYGFSVLLPGAQAFICWSGTAVTVRNETEQSFQQTFGRKICSEGWGCQDTLMLLENGPQVLLVFTKGCTQEEDQEARVTQHRAGPGLSIVSYTHVCRHKDLCNDLSTTLPFWNLSPPAGSVRCPVCLSTEGCESVTEVTCPIGHSHCYNRILKLREGGINSKLRVQGCMSQAACNLLNETREIGPLSVSENCNTDAFRTCQQGLTLWAKPNSSKELEEWNTFKNVTCFLEEVCQETLLLIDVGPSSLIVGSKGCGRTETQNSKTLSIYLSPPGMVAASYANFCSSNGYNSARSTSLLLNSIHHSGELSEDENNDLQSGAAAVPYMAQVVGLGLSLALCCGMTSMLTLFPYVS</sequence>
<keyword evidence="5" id="KW-0325">Glycoprotein</keyword>
<dbReference type="CDD" id="cd23623">
    <property type="entry name" value="TFP_LU_ECD_CD177_rpt1"/>
    <property type="match status" value="1"/>
</dbReference>
<name>A0A6J2N257_9CHIR</name>
<evidence type="ECO:0000256" key="1">
    <source>
        <dbReference type="ARBA" id="ARBA00004236"/>
    </source>
</evidence>
<dbReference type="Proteomes" id="UP000504628">
    <property type="component" value="Chromosome 12"/>
</dbReference>
<evidence type="ECO:0000256" key="2">
    <source>
        <dbReference type="ARBA" id="ARBA00022475"/>
    </source>
</evidence>
<dbReference type="SUPFAM" id="SSF57302">
    <property type="entry name" value="Snake toxin-like"/>
    <property type="match status" value="1"/>
</dbReference>
<reference evidence="9" key="1">
    <citation type="submission" date="2025-08" db="UniProtKB">
        <authorList>
            <consortium name="RefSeq"/>
        </authorList>
    </citation>
    <scope>IDENTIFICATION</scope>
    <source>
        <tissue evidence="9">Muscle</tissue>
    </source>
</reference>
<evidence type="ECO:0000256" key="3">
    <source>
        <dbReference type="ARBA" id="ARBA00022729"/>
    </source>
</evidence>
<keyword evidence="6" id="KW-0812">Transmembrane</keyword>
<evidence type="ECO:0000256" key="5">
    <source>
        <dbReference type="ARBA" id="ARBA00023180"/>
    </source>
</evidence>
<dbReference type="CDD" id="cd23636">
    <property type="entry name" value="TFP_LU_ECD_CD177_rpt2"/>
    <property type="match status" value="1"/>
</dbReference>
<evidence type="ECO:0000313" key="8">
    <source>
        <dbReference type="Proteomes" id="UP000504628"/>
    </source>
</evidence>
<comment type="subcellular location">
    <subcellularLocation>
        <location evidence="1">Cell membrane</location>
    </subcellularLocation>
</comment>
<feature type="domain" description="UPAR/Ly6" evidence="7">
    <location>
        <begin position="67"/>
        <end position="126"/>
    </location>
</feature>
<dbReference type="GO" id="GO:0045217">
    <property type="term" value="P:cell-cell junction maintenance"/>
    <property type="evidence" value="ECO:0007669"/>
    <property type="project" value="TreeGrafter"/>
</dbReference>
<dbReference type="GeneID" id="114511430"/>
<keyword evidence="8" id="KW-1185">Reference proteome</keyword>
<dbReference type="RefSeq" id="XP_028385929.1">
    <property type="nucleotide sequence ID" value="XM_028530128.1"/>
</dbReference>
<dbReference type="KEGG" id="pdic:114511430"/>
<dbReference type="InterPro" id="IPR045860">
    <property type="entry name" value="Snake_toxin-like_sf"/>
</dbReference>
<feature type="transmembrane region" description="Helical" evidence="6">
    <location>
        <begin position="346"/>
        <end position="373"/>
    </location>
</feature>
<keyword evidence="2" id="KW-1003">Cell membrane</keyword>
<dbReference type="Pfam" id="PF00021">
    <property type="entry name" value="UPAR_LY6"/>
    <property type="match status" value="2"/>
</dbReference>
<dbReference type="PANTHER" id="PTHR16529">
    <property type="entry name" value="CD177 ANTIGEN"/>
    <property type="match status" value="1"/>
</dbReference>
<dbReference type="PANTHER" id="PTHR16529:SF8">
    <property type="entry name" value="CD177 ANTIGEN"/>
    <property type="match status" value="1"/>
</dbReference>
<dbReference type="GO" id="GO:0044853">
    <property type="term" value="C:plasma membrane raft"/>
    <property type="evidence" value="ECO:0007669"/>
    <property type="project" value="TreeGrafter"/>
</dbReference>
<dbReference type="GO" id="GO:0007159">
    <property type="term" value="P:leukocyte cell-cell adhesion"/>
    <property type="evidence" value="ECO:0007669"/>
    <property type="project" value="TreeGrafter"/>
</dbReference>
<keyword evidence="4 6" id="KW-0472">Membrane</keyword>
<dbReference type="GO" id="GO:0098742">
    <property type="term" value="P:cell-cell adhesion via plasma-membrane adhesion molecules"/>
    <property type="evidence" value="ECO:0007669"/>
    <property type="project" value="TreeGrafter"/>
</dbReference>
<organism evidence="8 9">
    <name type="scientific">Phyllostomus discolor</name>
    <name type="common">pale spear-nosed bat</name>
    <dbReference type="NCBI Taxonomy" id="89673"/>
    <lineage>
        <taxon>Eukaryota</taxon>
        <taxon>Metazoa</taxon>
        <taxon>Chordata</taxon>
        <taxon>Craniata</taxon>
        <taxon>Vertebrata</taxon>
        <taxon>Euteleostomi</taxon>
        <taxon>Mammalia</taxon>
        <taxon>Eutheria</taxon>
        <taxon>Laurasiatheria</taxon>
        <taxon>Chiroptera</taxon>
        <taxon>Yangochiroptera</taxon>
        <taxon>Phyllostomidae</taxon>
        <taxon>Phyllostominae</taxon>
        <taxon>Phyllostomus</taxon>
    </lineage>
</organism>
<dbReference type="InterPro" id="IPR051899">
    <property type="entry name" value="Fert-Immune_med_protein"/>
</dbReference>
<evidence type="ECO:0000313" key="9">
    <source>
        <dbReference type="RefSeq" id="XP_028385929.1"/>
    </source>
</evidence>
<keyword evidence="3" id="KW-0732">Signal</keyword>
<protein>
    <submittedName>
        <fullName evidence="9">LOW QUALITY PROTEIN: CD177 antigen-like</fullName>
    </submittedName>
</protein>
<dbReference type="InterPro" id="IPR016054">
    <property type="entry name" value="LY6_UPA_recep-like"/>
</dbReference>